<keyword evidence="1" id="KW-0472">Membrane</keyword>
<dbReference type="AlphaFoldDB" id="A0A368XDD4"/>
<evidence type="ECO:0000313" key="2">
    <source>
        <dbReference type="EMBL" id="RCW65246.1"/>
    </source>
</evidence>
<accession>A0A368XDD4</accession>
<evidence type="ECO:0000313" key="3">
    <source>
        <dbReference type="Proteomes" id="UP000252884"/>
    </source>
</evidence>
<organism evidence="2 3">
    <name type="scientific">Pseudorhodoferax soli</name>
    <dbReference type="NCBI Taxonomy" id="545864"/>
    <lineage>
        <taxon>Bacteria</taxon>
        <taxon>Pseudomonadati</taxon>
        <taxon>Pseudomonadota</taxon>
        <taxon>Betaproteobacteria</taxon>
        <taxon>Burkholderiales</taxon>
        <taxon>Comamonadaceae</taxon>
    </lineage>
</organism>
<keyword evidence="1" id="KW-0812">Transmembrane</keyword>
<comment type="caution">
    <text evidence="2">The sequence shown here is derived from an EMBL/GenBank/DDBJ whole genome shotgun (WGS) entry which is preliminary data.</text>
</comment>
<keyword evidence="1" id="KW-1133">Transmembrane helix</keyword>
<reference evidence="2 3" key="1">
    <citation type="submission" date="2018-07" db="EMBL/GenBank/DDBJ databases">
        <title>Genomic Encyclopedia of Type Strains, Phase IV (KMG-IV): sequencing the most valuable type-strain genomes for metagenomic binning, comparative biology and taxonomic classification.</title>
        <authorList>
            <person name="Goeker M."/>
        </authorList>
    </citation>
    <scope>NUCLEOTIDE SEQUENCE [LARGE SCALE GENOMIC DNA]</scope>
    <source>
        <strain evidence="2 3">DSM 21634</strain>
    </source>
</reference>
<keyword evidence="3" id="KW-1185">Reference proteome</keyword>
<sequence>MLPQAAAPAQAPTPEAPFWRSALRHFGAALLAVAAIALAVGLLSMPVKAQARAERIATLQGLPAEGGEPALRRDGINAQPIARGWAAGPQGIADSLHAPEPARQPFRVGQAAAFAQD</sequence>
<dbReference type="Proteomes" id="UP000252884">
    <property type="component" value="Unassembled WGS sequence"/>
</dbReference>
<proteinExistence type="predicted"/>
<evidence type="ECO:0000256" key="1">
    <source>
        <dbReference type="SAM" id="Phobius"/>
    </source>
</evidence>
<feature type="transmembrane region" description="Helical" evidence="1">
    <location>
        <begin position="26"/>
        <end position="45"/>
    </location>
</feature>
<dbReference type="RefSeq" id="WP_114472027.1">
    <property type="nucleotide sequence ID" value="NZ_QPJK01000013.1"/>
</dbReference>
<name>A0A368XDD4_9BURK</name>
<gene>
    <name evidence="2" type="ORF">DES41_113170</name>
</gene>
<dbReference type="EMBL" id="QPJK01000013">
    <property type="protein sequence ID" value="RCW65246.1"/>
    <property type="molecule type" value="Genomic_DNA"/>
</dbReference>
<protein>
    <submittedName>
        <fullName evidence="2">Uncharacterized protein</fullName>
    </submittedName>
</protein>